<proteinExistence type="predicted"/>
<evidence type="ECO:0000313" key="1">
    <source>
        <dbReference type="EMBL" id="ROO03805.1"/>
    </source>
</evidence>
<protein>
    <submittedName>
        <fullName evidence="1">Uncharacterized protein</fullName>
    </submittedName>
</protein>
<reference evidence="1 2" key="1">
    <citation type="submission" date="2016-10" db="EMBL/GenBank/DDBJ databases">
        <title>Comparative genome analysis of multiple Pseudomonas spp. focuses on biocontrol and plant growth promoting traits.</title>
        <authorList>
            <person name="Tao X.-Y."/>
            <person name="Taylor C.G."/>
        </authorList>
    </citation>
    <scope>NUCLEOTIDE SEQUENCE [LARGE SCALE GENOMIC DNA]</scope>
    <source>
        <strain evidence="1 2">36G2</strain>
    </source>
</reference>
<name>A0A423NZQ5_PSEFL</name>
<sequence length="139" mass="15220">MTAIQICALIALITLAGLLVWAGYFMGHTDGMSAGMKESDEVLRAESAKTIRELRASLDFIRADHAHLAQFSKRLQQALALGEPERQTLIDIADKLRIAAETFAAFRTGKKLERETRVLRDQALAIAALLEPADQESAA</sequence>
<dbReference type="AlphaFoldDB" id="A0A423NZQ5"/>
<accession>A0A423NZQ5</accession>
<comment type="caution">
    <text evidence="1">The sequence shown here is derived from an EMBL/GenBank/DDBJ whole genome shotgun (WGS) entry which is preliminary data.</text>
</comment>
<gene>
    <name evidence="1" type="ORF">BK673_24295</name>
</gene>
<dbReference type="EMBL" id="MOBZ01000020">
    <property type="protein sequence ID" value="ROO03805.1"/>
    <property type="molecule type" value="Genomic_DNA"/>
</dbReference>
<organism evidence="1 2">
    <name type="scientific">Pseudomonas fluorescens</name>
    <dbReference type="NCBI Taxonomy" id="294"/>
    <lineage>
        <taxon>Bacteria</taxon>
        <taxon>Pseudomonadati</taxon>
        <taxon>Pseudomonadota</taxon>
        <taxon>Gammaproteobacteria</taxon>
        <taxon>Pseudomonadales</taxon>
        <taxon>Pseudomonadaceae</taxon>
        <taxon>Pseudomonas</taxon>
    </lineage>
</organism>
<dbReference type="RefSeq" id="WP_103368811.1">
    <property type="nucleotide sequence ID" value="NZ_MOBZ01000020.1"/>
</dbReference>
<dbReference type="Proteomes" id="UP000283619">
    <property type="component" value="Unassembled WGS sequence"/>
</dbReference>
<evidence type="ECO:0000313" key="2">
    <source>
        <dbReference type="Proteomes" id="UP000283619"/>
    </source>
</evidence>